<keyword evidence="2" id="KW-1133">Transmembrane helix</keyword>
<keyword evidence="5" id="KW-1185">Reference proteome</keyword>
<accession>D2RFN2</accession>
<dbReference type="EMBL" id="CP001857">
    <property type="protein sequence ID" value="ADB57107.1"/>
    <property type="molecule type" value="Genomic_DNA"/>
</dbReference>
<dbReference type="Pfam" id="PF18911">
    <property type="entry name" value="PKD_4"/>
    <property type="match status" value="1"/>
</dbReference>
<dbReference type="InterPro" id="IPR008964">
    <property type="entry name" value="Invasin/intimin_cell_adhesion"/>
</dbReference>
<dbReference type="InterPro" id="IPR022409">
    <property type="entry name" value="PKD/Chitinase_dom"/>
</dbReference>
<dbReference type="KEGG" id="apo:Arcpr_0029"/>
<dbReference type="InterPro" id="IPR035986">
    <property type="entry name" value="PKD_dom_sf"/>
</dbReference>
<dbReference type="SUPFAM" id="SSF49373">
    <property type="entry name" value="Invasin/intimin cell-adhesion fragments"/>
    <property type="match status" value="1"/>
</dbReference>
<feature type="transmembrane region" description="Helical" evidence="2">
    <location>
        <begin position="6"/>
        <end position="26"/>
    </location>
</feature>
<dbReference type="STRING" id="572546.Arcpr_0029"/>
<evidence type="ECO:0000256" key="1">
    <source>
        <dbReference type="ARBA" id="ARBA00010116"/>
    </source>
</evidence>
<dbReference type="PROSITE" id="PS50093">
    <property type="entry name" value="PKD"/>
    <property type="match status" value="1"/>
</dbReference>
<name>D2RFN2_ARCPA</name>
<dbReference type="SUPFAM" id="SSF49299">
    <property type="entry name" value="PKD domain"/>
    <property type="match status" value="1"/>
</dbReference>
<evidence type="ECO:0000256" key="2">
    <source>
        <dbReference type="SAM" id="Phobius"/>
    </source>
</evidence>
<proteinExistence type="inferred from homology"/>
<dbReference type="InterPro" id="IPR000601">
    <property type="entry name" value="PKD_dom"/>
</dbReference>
<sequence length="718" mass="79203">MDSKGVTPLIGFILLLLIGMVFLSLVQTKLVPSILKDVEMKHMNKVIEEIYEFDRDVIKGEEGIVSFDLGVEYPNYLFLMTPTTGASSISIEQMTINVSGEIRIDDRVINKLSYNTNRITVGLNYFANPNYKIIYENTAIFKMFDHTIMVSGEQKMFCRRYVNIYMINTSFSSISSNRPTSVVIVPISVPKDVGGAWISNANLTFKSVYPEYWNSTLKGLNYSVDVNESNGTISATLKNVTLRVYYLYVMTGVGLSAEQVEEAYRSLRSETLHPSYVVRLNPSEITLSQGESIVLGVRVLDQYFNPMGNVNLSVSASGGSVNPQNAFTNERGEAYFTFTASNAGTATVKIECVENKSVSVTYTIKVTPVGSAPCPYSIKWNVNSYDWNVSLEGNTKSFFLHAEYENSPLIGANIDLSKNSTIVAIPDSVTTNESGDAEVSITANDNGSVAVVASYSCAYAILHLNIYGFGINEQPVAIFTYTPSYPAVGEVITFDASSSYDPDGVIVEYRWDFGDGNAVTTTSPTVTHTYSNWGAYKVTLTVVDNGSLVNSTSVWIWVGDLIYNNDALALDGPDSPWPRRDRAGGVEFTITNRFNTTVEIDYIYIEPQSAQITTLSDEVFPNNQPRYCEVYVDASIPSYVDYYGGTSLPVKVDLGVSGDENSGTDAYMNADSTAKIYLYEFYNRHGGNIDMSGETIYIEIGYSANGEHKVKSFTITPQ</sequence>
<dbReference type="InterPro" id="IPR003344">
    <property type="entry name" value="Big_1_dom"/>
</dbReference>
<dbReference type="GeneID" id="8738674"/>
<gene>
    <name evidence="4" type="ordered locus">Arcpr_0029</name>
</gene>
<keyword evidence="2" id="KW-0812">Transmembrane</keyword>
<dbReference type="SMART" id="SM00089">
    <property type="entry name" value="PKD"/>
    <property type="match status" value="1"/>
</dbReference>
<dbReference type="Proteomes" id="UP000001901">
    <property type="component" value="Chromosome"/>
</dbReference>
<dbReference type="InterPro" id="IPR013783">
    <property type="entry name" value="Ig-like_fold"/>
</dbReference>
<dbReference type="HOGENOM" id="CLU_384806_0_0_2"/>
<protein>
    <submittedName>
        <fullName evidence="4">PKD domain containing protein</fullName>
    </submittedName>
</protein>
<evidence type="ECO:0000259" key="3">
    <source>
        <dbReference type="PROSITE" id="PS50093"/>
    </source>
</evidence>
<reference evidence="4 5" key="1">
    <citation type="journal article" date="2010" name="Stand. Genomic Sci.">
        <title>Complete genome sequence of Archaeoglobus profundus type strain (AV18).</title>
        <authorList>
            <person name="von Jan M."/>
            <person name="Lapidus A."/>
            <person name="Del Rio T.G."/>
            <person name="Copeland A."/>
            <person name="Tice H."/>
            <person name="Cheng J.F."/>
            <person name="Lucas S."/>
            <person name="Chen F."/>
            <person name="Nolan M."/>
            <person name="Goodwin L."/>
            <person name="Han C."/>
            <person name="Pitluck S."/>
            <person name="Liolios K."/>
            <person name="Ivanova N."/>
            <person name="Mavromatis K."/>
            <person name="Ovchinnikova G."/>
            <person name="Chertkov O."/>
            <person name="Pati A."/>
            <person name="Chen A."/>
            <person name="Palaniappan K."/>
            <person name="Land M."/>
            <person name="Hauser L."/>
            <person name="Chang Y.J."/>
            <person name="Jeffries C.D."/>
            <person name="Saunders E."/>
            <person name="Brettin T."/>
            <person name="Detter J.C."/>
            <person name="Chain P."/>
            <person name="Eichinger K."/>
            <person name="Huber H."/>
            <person name="Spring S."/>
            <person name="Rohde M."/>
            <person name="Goker M."/>
            <person name="Wirth R."/>
            <person name="Woyke T."/>
            <person name="Bristow J."/>
            <person name="Eisen J.A."/>
            <person name="Markowitz V."/>
            <person name="Hugenholtz P."/>
            <person name="Kyrpides N.C."/>
            <person name="Klenk H.P."/>
        </authorList>
    </citation>
    <scope>NUCLEOTIDE SEQUENCE [LARGE SCALE GENOMIC DNA]</scope>
    <source>
        <strain evidence="5">DSM 5631 / JCM 9629 / NBRC 100127 / Av18</strain>
    </source>
</reference>
<dbReference type="Pfam" id="PF02369">
    <property type="entry name" value="Big_1"/>
    <property type="match status" value="1"/>
</dbReference>
<feature type="domain" description="PKD" evidence="3">
    <location>
        <begin position="475"/>
        <end position="553"/>
    </location>
</feature>
<evidence type="ECO:0000313" key="5">
    <source>
        <dbReference type="Proteomes" id="UP000001901"/>
    </source>
</evidence>
<evidence type="ECO:0000313" key="4">
    <source>
        <dbReference type="EMBL" id="ADB57107.1"/>
    </source>
</evidence>
<organism evidence="4 5">
    <name type="scientific">Archaeoglobus profundus (strain DSM 5631 / JCM 9629 / NBRC 100127 / Av18)</name>
    <dbReference type="NCBI Taxonomy" id="572546"/>
    <lineage>
        <taxon>Archaea</taxon>
        <taxon>Methanobacteriati</taxon>
        <taxon>Methanobacteriota</taxon>
        <taxon>Archaeoglobi</taxon>
        <taxon>Archaeoglobales</taxon>
        <taxon>Archaeoglobaceae</taxon>
        <taxon>Archaeoglobus</taxon>
    </lineage>
</organism>
<dbReference type="PaxDb" id="572546-Arcpr_0029"/>
<dbReference type="RefSeq" id="WP_012939443.1">
    <property type="nucleotide sequence ID" value="NC_013741.1"/>
</dbReference>
<dbReference type="eggNOG" id="arCOG02916">
    <property type="taxonomic scope" value="Archaea"/>
</dbReference>
<keyword evidence="2" id="KW-0472">Membrane</keyword>
<comment type="similarity">
    <text evidence="1">Belongs to the intimin/invasin family.</text>
</comment>
<dbReference type="eggNOG" id="arCOG07581">
    <property type="taxonomic scope" value="Archaea"/>
</dbReference>
<dbReference type="Gene3D" id="2.60.40.10">
    <property type="entry name" value="Immunoglobulins"/>
    <property type="match status" value="2"/>
</dbReference>
<dbReference type="CDD" id="cd00146">
    <property type="entry name" value="PKD"/>
    <property type="match status" value="1"/>
</dbReference>
<dbReference type="AlphaFoldDB" id="D2RFN2"/>
<dbReference type="OrthoDB" id="121941at2157"/>